<evidence type="ECO:0000313" key="11">
    <source>
        <dbReference type="EMBL" id="SHE31100.1"/>
    </source>
</evidence>
<evidence type="ECO:0000256" key="9">
    <source>
        <dbReference type="ARBA" id="ARBA00023014"/>
    </source>
</evidence>
<dbReference type="PANTHER" id="PTHR43498:SF1">
    <property type="entry name" value="COB--COM HETERODISULFIDE REDUCTASE IRON-SULFUR SUBUNIT A"/>
    <property type="match status" value="1"/>
</dbReference>
<keyword evidence="7" id="KW-0560">Oxidoreductase</keyword>
<keyword evidence="12" id="KW-1185">Reference proteome</keyword>
<dbReference type="SUPFAM" id="SSF51905">
    <property type="entry name" value="FAD/NAD(P)-binding domain"/>
    <property type="match status" value="1"/>
</dbReference>
<dbReference type="InterPro" id="IPR017896">
    <property type="entry name" value="4Fe4S_Fe-S-bd"/>
</dbReference>
<dbReference type="Pfam" id="PF00890">
    <property type="entry name" value="FAD_binding_2"/>
    <property type="match status" value="1"/>
</dbReference>
<gene>
    <name evidence="11" type="ORF">SAMN02745218_00115</name>
</gene>
<evidence type="ECO:0000256" key="1">
    <source>
        <dbReference type="ARBA" id="ARBA00001974"/>
    </source>
</evidence>
<dbReference type="InterPro" id="IPR017900">
    <property type="entry name" value="4Fe4S_Fe_S_CS"/>
</dbReference>
<evidence type="ECO:0000313" key="12">
    <source>
        <dbReference type="Proteomes" id="UP000184196"/>
    </source>
</evidence>
<keyword evidence="3" id="KW-0004">4Fe-4S</keyword>
<keyword evidence="8" id="KW-0408">Iron</keyword>
<evidence type="ECO:0000256" key="7">
    <source>
        <dbReference type="ARBA" id="ARBA00023002"/>
    </source>
</evidence>
<accession>A0A1M4SFX5</accession>
<feature type="domain" description="4Fe-4S ferredoxin-type" evidence="10">
    <location>
        <begin position="1399"/>
        <end position="1428"/>
    </location>
</feature>
<keyword evidence="9" id="KW-0411">Iron-sulfur</keyword>
<dbReference type="OrthoDB" id="135003at2"/>
<dbReference type="NCBIfam" id="NF009410">
    <property type="entry name" value="PRK12771.1"/>
    <property type="match status" value="1"/>
</dbReference>
<dbReference type="Gene3D" id="3.30.70.20">
    <property type="match status" value="1"/>
</dbReference>
<evidence type="ECO:0000256" key="5">
    <source>
        <dbReference type="ARBA" id="ARBA00022723"/>
    </source>
</evidence>
<dbReference type="InterPro" id="IPR023753">
    <property type="entry name" value="FAD/NAD-binding_dom"/>
</dbReference>
<keyword evidence="6" id="KW-0274">FAD</keyword>
<dbReference type="Gene3D" id="3.50.50.60">
    <property type="entry name" value="FAD/NAD(P)-binding domain"/>
    <property type="match status" value="4"/>
</dbReference>
<dbReference type="PANTHER" id="PTHR43498">
    <property type="entry name" value="FERREDOXIN:COB-COM HETERODISULFIDE REDUCTASE SUBUNIT A"/>
    <property type="match status" value="1"/>
</dbReference>
<dbReference type="PROSITE" id="PS51379">
    <property type="entry name" value="4FE4S_FER_2"/>
    <property type="match status" value="3"/>
</dbReference>
<dbReference type="Gene3D" id="3.40.50.720">
    <property type="entry name" value="NAD(P)-binding Rossmann-like Domain"/>
    <property type="match status" value="1"/>
</dbReference>
<organism evidence="11 12">
    <name type="scientific">Desulfofundulus australicus DSM 11792</name>
    <dbReference type="NCBI Taxonomy" id="1121425"/>
    <lineage>
        <taxon>Bacteria</taxon>
        <taxon>Bacillati</taxon>
        <taxon>Bacillota</taxon>
        <taxon>Clostridia</taxon>
        <taxon>Eubacteriales</taxon>
        <taxon>Peptococcaceae</taxon>
        <taxon>Desulfofundulus</taxon>
    </lineage>
</organism>
<keyword evidence="4" id="KW-0285">Flavoprotein</keyword>
<dbReference type="PRINTS" id="PR00419">
    <property type="entry name" value="ADXRDTASE"/>
</dbReference>
<keyword evidence="5" id="KW-0479">Metal-binding</keyword>
<dbReference type="Pfam" id="PF14691">
    <property type="entry name" value="Fer4_20"/>
    <property type="match status" value="1"/>
</dbReference>
<evidence type="ECO:0000256" key="2">
    <source>
        <dbReference type="ARBA" id="ARBA00006561"/>
    </source>
</evidence>
<feature type="domain" description="4Fe-4S ferredoxin-type" evidence="10">
    <location>
        <begin position="1430"/>
        <end position="1459"/>
    </location>
</feature>
<dbReference type="GO" id="GO:0016491">
    <property type="term" value="F:oxidoreductase activity"/>
    <property type="evidence" value="ECO:0007669"/>
    <property type="project" value="UniProtKB-KW"/>
</dbReference>
<dbReference type="InterPro" id="IPR028261">
    <property type="entry name" value="DPD_II"/>
</dbReference>
<dbReference type="InterPro" id="IPR036188">
    <property type="entry name" value="FAD/NAD-bd_sf"/>
</dbReference>
<evidence type="ECO:0000256" key="8">
    <source>
        <dbReference type="ARBA" id="ARBA00023004"/>
    </source>
</evidence>
<dbReference type="Pfam" id="PF07992">
    <property type="entry name" value="Pyr_redox_2"/>
    <property type="match status" value="3"/>
</dbReference>
<dbReference type="Gene3D" id="1.10.1060.10">
    <property type="entry name" value="Alpha-helical ferredoxin"/>
    <property type="match status" value="1"/>
</dbReference>
<dbReference type="RefSeq" id="WP_073162394.1">
    <property type="nucleotide sequence ID" value="NZ_FQUW01000004.1"/>
</dbReference>
<evidence type="ECO:0000256" key="3">
    <source>
        <dbReference type="ARBA" id="ARBA00022485"/>
    </source>
</evidence>
<dbReference type="InterPro" id="IPR003953">
    <property type="entry name" value="FAD-dep_OxRdtase_2_FAD-bd"/>
</dbReference>
<proteinExistence type="inferred from homology"/>
<dbReference type="Pfam" id="PF12838">
    <property type="entry name" value="Fer4_7"/>
    <property type="match status" value="1"/>
</dbReference>
<evidence type="ECO:0000259" key="10">
    <source>
        <dbReference type="PROSITE" id="PS51379"/>
    </source>
</evidence>
<dbReference type="Proteomes" id="UP000184196">
    <property type="component" value="Unassembled WGS sequence"/>
</dbReference>
<sequence>MKQNNGVSGSVLVVGAGISGMQSALDLAESGFRVYLAEEKPAIGGTMVRLDKTFPTNDCAMCIVSPKLVDTGRHLNIEILTDTSLVSLQGEAGNFRATLKRKARYVDLAKCTGCGECARVCPVEVASEFDAGLGSRKAIYKLFPQATPGAYAIDKRGISPCRAACPAGVNVQGYVQLIKVGKYTEAWQTIYRDNPFPAVCGRVCTHPCQSACHRADVDGAVNIRALKRFAADQVYRNLDALPLPGVEEPRGKRVAVVGAGPAGLSAAYQLVKKGYGVTVFEALPVAGGMMRVGIPEYRLPKKWVDLEVELLARLGVEFKFNTRLGKDITLEGLRQDYEAVFLAVGAHKSTTPGVPGEDLAGVEQGISFLRRVALGEPVTVGRRVAVVGGGNTAMDCARTAVRLGAGEVFIVYRRSEGEITALPEEIAAAKEEGIRFVMLTSPVRFIGEEGRLVGMECVKNRLEQARDGARPRPVPVEGSEFILEADMVILATGQQPDLSCLKESIPAGSTIPADPHTLATGIPGVFAGGDCVTGPKTVIDAIAAGKVAAESIHRYLSGQDLKEGRQFGVPAEKVAPLRQALHEIPRCEPRPEVHLDPQERVKGFVEEARTYTAEEAKKEAERCLNCAVCSECQECVRACLARAIDHEMQDEELEVNVGAVILSPGGEVFEPAALAYYGYGRYPNVVTSIQFERILSASGPYQGHLVRPSDGKEPRRIAWIQCVGSRNLRLGHDYCSSVCCMYAIKEAVIAKEHSHGPLETTIFFMDMRTYGKDFERYYRRAEEEHGVRFVRSRIYNVEEADNGNLRIRYVLPGGQVQEEEFDLVVLSVGFTAGEKARELASRLGVETDSFGFCRFNEFSPGVTSVPGIFAGGVFAGPKDIPETVTEASAAAGCVSRLLSAARGSETRVKEYPPERPVHKQPPRVGVFVCHCGINIGSVVRVPEVVEYAKRLPGVVYAREFLFTCSQDSVEEIKKCIHEHRLNRVVVASCTPRTHAPLFQGVMREAGLNPYLYEHVNIREHSSWVHRDRPEEATEKARDLVRMAVARVRLLAPIAQTYTGINKSALVVGGGVAGMTAALSLAEQGFAVSLVEKGAVLGGNARHLYYTLQGSDPQQFLAGLVEKVTGHPQIQVYTGSEVVEAGGYPGNYHSRIRTPEKEVEINHGAVVLATGAREARPREYLLGQHDRVMTQRELEERIYRGEVEGLNTVVMIQCVGSRDDERPYCSRICCSHALKNALKLKEKNPRVNIYVLYRDIRVYGLNEQYYTQARQKGIIFIRYDREKKPVVEAAGGGLVVRVVDPILGVELAIEPDALVLSTGVEPGEDNGKLSQLFKVPLNSDGFFLEAHMKLRPVDFAAEGLYLCGLAHSPKLVGESITQANAAAMRAVTLLARDRLANVAITATVEEEVCVGCGVCVQVCDYQARSIDPLRRVAEVNEALCQGCGACVAACPNGASQQKGYEKAQLLAMLEAALEAV</sequence>
<name>A0A1M4SFX5_9FIRM</name>
<dbReference type="InterPro" id="IPR009051">
    <property type="entry name" value="Helical_ferredxn"/>
</dbReference>
<dbReference type="Pfam" id="PF00037">
    <property type="entry name" value="Fer4"/>
    <property type="match status" value="1"/>
</dbReference>
<feature type="domain" description="4Fe-4S ferredoxin-type" evidence="10">
    <location>
        <begin position="102"/>
        <end position="132"/>
    </location>
</feature>
<evidence type="ECO:0000256" key="4">
    <source>
        <dbReference type="ARBA" id="ARBA00022630"/>
    </source>
</evidence>
<evidence type="ECO:0000256" key="6">
    <source>
        <dbReference type="ARBA" id="ARBA00022827"/>
    </source>
</evidence>
<dbReference type="SUPFAM" id="SSF46548">
    <property type="entry name" value="alpha-helical ferredoxin"/>
    <property type="match status" value="2"/>
</dbReference>
<dbReference type="InterPro" id="IPR039650">
    <property type="entry name" value="HdrA-like"/>
</dbReference>
<reference evidence="12" key="1">
    <citation type="submission" date="2016-11" db="EMBL/GenBank/DDBJ databases">
        <authorList>
            <person name="Varghese N."/>
            <person name="Submissions S."/>
        </authorList>
    </citation>
    <scope>NUCLEOTIDE SEQUENCE [LARGE SCALE GENOMIC DNA]</scope>
    <source>
        <strain evidence="12">DSM 11792</strain>
    </source>
</reference>
<dbReference type="GO" id="GO:0051539">
    <property type="term" value="F:4 iron, 4 sulfur cluster binding"/>
    <property type="evidence" value="ECO:0007669"/>
    <property type="project" value="UniProtKB-KW"/>
</dbReference>
<dbReference type="SUPFAM" id="SSF51971">
    <property type="entry name" value="Nucleotide-binding domain"/>
    <property type="match status" value="3"/>
</dbReference>
<comment type="cofactor">
    <cofactor evidence="1">
        <name>FAD</name>
        <dbReference type="ChEBI" id="CHEBI:57692"/>
    </cofactor>
</comment>
<dbReference type="EMBL" id="FQUW01000004">
    <property type="protein sequence ID" value="SHE31100.1"/>
    <property type="molecule type" value="Genomic_DNA"/>
</dbReference>
<dbReference type="PROSITE" id="PS00198">
    <property type="entry name" value="4FE4S_FER_1"/>
    <property type="match status" value="2"/>
</dbReference>
<protein>
    <submittedName>
        <fullName evidence="11">NADPH-dependent glutamate synthase beta chain</fullName>
    </submittedName>
</protein>
<dbReference type="SUPFAM" id="SSF54862">
    <property type="entry name" value="4Fe-4S ferredoxins"/>
    <property type="match status" value="1"/>
</dbReference>
<dbReference type="GO" id="GO:0046872">
    <property type="term" value="F:metal ion binding"/>
    <property type="evidence" value="ECO:0007669"/>
    <property type="project" value="UniProtKB-KW"/>
</dbReference>
<comment type="similarity">
    <text evidence="2">Belongs to the HdrA family.</text>
</comment>